<proteinExistence type="predicted"/>
<sequence>MRTASPQNQLKPHRVFEDGPEPTLTESSTEPLSSENFMSDLFELLWLAFDNGQAVQVEAAVAAGDVELVVWARSSALRFPDILASLVEDQVRELCQQHQIATVTIPSMYELGHACGLGYRVGVAAVTLQEGSELMESIEEMKAKIQRLECVSEDSQIGEAHCAKDHRLKSGEFQLNVPFAAIAWGSLSSMSDYDSDYGKPILEDDLE</sequence>
<dbReference type="InterPro" id="IPR029064">
    <property type="entry name" value="Ribosomal_eL30-like_sf"/>
</dbReference>
<keyword evidence="3" id="KW-0687">Ribonucleoprotein</keyword>
<dbReference type="Pfam" id="PF01248">
    <property type="entry name" value="Ribosomal_L7Ae"/>
    <property type="match status" value="1"/>
</dbReference>
<evidence type="ECO:0000256" key="1">
    <source>
        <dbReference type="SAM" id="MobiDB-lite"/>
    </source>
</evidence>
<gene>
    <name evidence="3" type="ORF">CCOS01_00310</name>
</gene>
<protein>
    <submittedName>
        <fullName evidence="3">Ribonucleoprotein-associated protein</fullName>
    </submittedName>
</protein>
<organism evidence="3 4">
    <name type="scientific">Colletotrichum costaricense</name>
    <dbReference type="NCBI Taxonomy" id="1209916"/>
    <lineage>
        <taxon>Eukaryota</taxon>
        <taxon>Fungi</taxon>
        <taxon>Dikarya</taxon>
        <taxon>Ascomycota</taxon>
        <taxon>Pezizomycotina</taxon>
        <taxon>Sordariomycetes</taxon>
        <taxon>Hypocreomycetidae</taxon>
        <taxon>Glomerellales</taxon>
        <taxon>Glomerellaceae</taxon>
        <taxon>Colletotrichum</taxon>
        <taxon>Colletotrichum acutatum species complex</taxon>
    </lineage>
</organism>
<comment type="caution">
    <text evidence="3">The sequence shown here is derived from an EMBL/GenBank/DDBJ whole genome shotgun (WGS) entry which is preliminary data.</text>
</comment>
<evidence type="ECO:0000259" key="2">
    <source>
        <dbReference type="Pfam" id="PF01248"/>
    </source>
</evidence>
<dbReference type="RefSeq" id="XP_060319945.1">
    <property type="nucleotide sequence ID" value="XM_060448507.1"/>
</dbReference>
<keyword evidence="4" id="KW-1185">Reference proteome</keyword>
<evidence type="ECO:0000313" key="4">
    <source>
        <dbReference type="Proteomes" id="UP001240678"/>
    </source>
</evidence>
<feature type="compositionally biased region" description="Low complexity" evidence="1">
    <location>
        <begin position="21"/>
        <end position="31"/>
    </location>
</feature>
<feature type="region of interest" description="Disordered" evidence="1">
    <location>
        <begin position="1"/>
        <end position="31"/>
    </location>
</feature>
<evidence type="ECO:0000313" key="3">
    <source>
        <dbReference type="EMBL" id="KAK1538996.1"/>
    </source>
</evidence>
<dbReference type="AlphaFoldDB" id="A0AAJ0E715"/>
<feature type="compositionally biased region" description="Polar residues" evidence="1">
    <location>
        <begin position="1"/>
        <end position="10"/>
    </location>
</feature>
<dbReference type="Proteomes" id="UP001240678">
    <property type="component" value="Unassembled WGS sequence"/>
</dbReference>
<dbReference type="Gene3D" id="3.30.1330.30">
    <property type="match status" value="1"/>
</dbReference>
<accession>A0AAJ0E715</accession>
<dbReference type="GO" id="GO:1990904">
    <property type="term" value="C:ribonucleoprotein complex"/>
    <property type="evidence" value="ECO:0007669"/>
    <property type="project" value="UniProtKB-KW"/>
</dbReference>
<dbReference type="SUPFAM" id="SSF55315">
    <property type="entry name" value="L30e-like"/>
    <property type="match status" value="1"/>
</dbReference>
<dbReference type="EMBL" id="MOOE01000001">
    <property type="protein sequence ID" value="KAK1538996.1"/>
    <property type="molecule type" value="Genomic_DNA"/>
</dbReference>
<dbReference type="GeneID" id="85332054"/>
<reference evidence="3 4" key="1">
    <citation type="submission" date="2016-10" db="EMBL/GenBank/DDBJ databases">
        <title>The genome sequence of Colletotrichum fioriniae PJ7.</title>
        <authorList>
            <person name="Baroncelli R."/>
        </authorList>
    </citation>
    <scope>NUCLEOTIDE SEQUENCE [LARGE SCALE GENOMIC DNA]</scope>
    <source>
        <strain evidence="3 4">IMI 309622</strain>
    </source>
</reference>
<dbReference type="InterPro" id="IPR004038">
    <property type="entry name" value="Ribosomal_eL8/eL30/eS12/Gad45"/>
</dbReference>
<feature type="domain" description="Ribosomal protein eL8/eL30/eS12/Gadd45" evidence="2">
    <location>
        <begin position="91"/>
        <end position="134"/>
    </location>
</feature>
<name>A0AAJ0E715_9PEZI</name>